<proteinExistence type="predicted"/>
<gene>
    <name evidence="2" type="ORF">DY000_02027482</name>
</gene>
<name>A0ABQ7ECU2_BRACR</name>
<organism evidence="2 3">
    <name type="scientific">Brassica cretica</name>
    <name type="common">Mustard</name>
    <dbReference type="NCBI Taxonomy" id="69181"/>
    <lineage>
        <taxon>Eukaryota</taxon>
        <taxon>Viridiplantae</taxon>
        <taxon>Streptophyta</taxon>
        <taxon>Embryophyta</taxon>
        <taxon>Tracheophyta</taxon>
        <taxon>Spermatophyta</taxon>
        <taxon>Magnoliopsida</taxon>
        <taxon>eudicotyledons</taxon>
        <taxon>Gunneridae</taxon>
        <taxon>Pentapetalae</taxon>
        <taxon>rosids</taxon>
        <taxon>malvids</taxon>
        <taxon>Brassicales</taxon>
        <taxon>Brassicaceae</taxon>
        <taxon>Brassiceae</taxon>
        <taxon>Brassica</taxon>
    </lineage>
</organism>
<feature type="compositionally biased region" description="Basic and acidic residues" evidence="1">
    <location>
        <begin position="116"/>
        <end position="131"/>
    </location>
</feature>
<keyword evidence="3" id="KW-1185">Reference proteome</keyword>
<evidence type="ECO:0000313" key="2">
    <source>
        <dbReference type="EMBL" id="KAF3594336.1"/>
    </source>
</evidence>
<evidence type="ECO:0000256" key="1">
    <source>
        <dbReference type="SAM" id="MobiDB-lite"/>
    </source>
</evidence>
<reference evidence="2 3" key="1">
    <citation type="journal article" date="2020" name="BMC Genomics">
        <title>Intraspecific diversification of the crop wild relative Brassica cretica Lam. using demographic model selection.</title>
        <authorList>
            <person name="Kioukis A."/>
            <person name="Michalopoulou V.A."/>
            <person name="Briers L."/>
            <person name="Pirintsos S."/>
            <person name="Studholme D.J."/>
            <person name="Pavlidis P."/>
            <person name="Sarris P.F."/>
        </authorList>
    </citation>
    <scope>NUCLEOTIDE SEQUENCE [LARGE SCALE GENOMIC DNA]</scope>
    <source>
        <strain evidence="3">cv. PFS-1207/04</strain>
    </source>
</reference>
<dbReference type="EMBL" id="QGKV02000299">
    <property type="protein sequence ID" value="KAF3594336.1"/>
    <property type="molecule type" value="Genomic_DNA"/>
</dbReference>
<protein>
    <submittedName>
        <fullName evidence="2">Uncharacterized protein</fullName>
    </submittedName>
</protein>
<sequence length="131" mass="14670">MVDSEGRYSTERQDSAQSVILYDYSEVRFSAERFKELSISGRRFCSSPDQSIEACQFLHDEAEVPVIFKDSFIAGGHCFLKLVPLSRSWSGKWWARFSLVDHQGRVSHVDVTAPGESDRGPGHGKDVVSSV</sequence>
<comment type="caution">
    <text evidence="2">The sequence shown here is derived from an EMBL/GenBank/DDBJ whole genome shotgun (WGS) entry which is preliminary data.</text>
</comment>
<accession>A0ABQ7ECU2</accession>
<dbReference type="Proteomes" id="UP000266723">
    <property type="component" value="Unassembled WGS sequence"/>
</dbReference>
<evidence type="ECO:0000313" key="3">
    <source>
        <dbReference type="Proteomes" id="UP000266723"/>
    </source>
</evidence>
<feature type="region of interest" description="Disordered" evidence="1">
    <location>
        <begin position="110"/>
        <end position="131"/>
    </location>
</feature>